<keyword evidence="9" id="KW-1185">Reference proteome</keyword>
<dbReference type="PANTHER" id="PTHR30520:SF6">
    <property type="entry name" value="FORMATE_NITRATE FAMILY TRANSPORTER (EUROFUNG)"/>
    <property type="match status" value="1"/>
</dbReference>
<evidence type="ECO:0000256" key="4">
    <source>
        <dbReference type="ARBA" id="ARBA00023136"/>
    </source>
</evidence>
<evidence type="ECO:0000313" key="8">
    <source>
        <dbReference type="EMBL" id="PSC67676.1"/>
    </source>
</evidence>
<keyword evidence="3 7" id="KW-1133">Transmembrane helix</keyword>
<reference evidence="8 9" key="1">
    <citation type="journal article" date="2018" name="Plant J.">
        <title>Genome sequences of Chlorella sorokiniana UTEX 1602 and Micractinium conductrix SAG 241.80: implications to maltose excretion by a green alga.</title>
        <authorList>
            <person name="Arriola M.B."/>
            <person name="Velmurugan N."/>
            <person name="Zhang Y."/>
            <person name="Plunkett M.H."/>
            <person name="Hondzo H."/>
            <person name="Barney B.M."/>
        </authorList>
    </citation>
    <scope>NUCLEOTIDE SEQUENCE [LARGE SCALE GENOMIC DNA]</scope>
    <source>
        <strain evidence="8 9">SAG 241.80</strain>
    </source>
</reference>
<dbReference type="AlphaFoldDB" id="A0A2P6V0Q2"/>
<dbReference type="GO" id="GO:0015499">
    <property type="term" value="F:formate transmembrane transporter activity"/>
    <property type="evidence" value="ECO:0007669"/>
    <property type="project" value="TreeGrafter"/>
</dbReference>
<evidence type="ECO:0000256" key="2">
    <source>
        <dbReference type="ARBA" id="ARBA00022692"/>
    </source>
</evidence>
<dbReference type="InterPro" id="IPR024002">
    <property type="entry name" value="For/NO2_transpt_CS"/>
</dbReference>
<comment type="subcellular location">
    <subcellularLocation>
        <location evidence="1">Membrane</location>
        <topology evidence="1">Multi-pass membrane protein</topology>
    </subcellularLocation>
</comment>
<comment type="similarity">
    <text evidence="5">Belongs to the FNT transporter (TC 1.A.16) family.</text>
</comment>
<dbReference type="Gene3D" id="1.20.1080.10">
    <property type="entry name" value="Glycerol uptake facilitator protein"/>
    <property type="match status" value="1"/>
</dbReference>
<dbReference type="InterPro" id="IPR000292">
    <property type="entry name" value="For/NO2_transpt"/>
</dbReference>
<dbReference type="OrthoDB" id="4829at2759"/>
<feature type="transmembrane region" description="Helical" evidence="7">
    <location>
        <begin position="186"/>
        <end position="209"/>
    </location>
</feature>
<dbReference type="PANTHER" id="PTHR30520">
    <property type="entry name" value="FORMATE TRANSPORTER-RELATED"/>
    <property type="match status" value="1"/>
</dbReference>
<feature type="transmembrane region" description="Helical" evidence="7">
    <location>
        <begin position="71"/>
        <end position="96"/>
    </location>
</feature>
<organism evidence="8 9">
    <name type="scientific">Micractinium conductrix</name>
    <dbReference type="NCBI Taxonomy" id="554055"/>
    <lineage>
        <taxon>Eukaryota</taxon>
        <taxon>Viridiplantae</taxon>
        <taxon>Chlorophyta</taxon>
        <taxon>core chlorophytes</taxon>
        <taxon>Trebouxiophyceae</taxon>
        <taxon>Chlorellales</taxon>
        <taxon>Chlorellaceae</taxon>
        <taxon>Chlorella clade</taxon>
        <taxon>Micractinium</taxon>
    </lineage>
</organism>
<name>A0A2P6V0Q2_9CHLO</name>
<feature type="transmembrane region" description="Helical" evidence="7">
    <location>
        <begin position="108"/>
        <end position="130"/>
    </location>
</feature>
<dbReference type="PROSITE" id="PS01006">
    <property type="entry name" value="FORMATE_NITRITE_TP_2"/>
    <property type="match status" value="1"/>
</dbReference>
<dbReference type="EMBL" id="LHPF02000051">
    <property type="protein sequence ID" value="PSC67676.1"/>
    <property type="molecule type" value="Genomic_DNA"/>
</dbReference>
<dbReference type="InterPro" id="IPR023271">
    <property type="entry name" value="Aquaporin-like"/>
</dbReference>
<evidence type="ECO:0000256" key="6">
    <source>
        <dbReference type="SAM" id="MobiDB-lite"/>
    </source>
</evidence>
<sequence length="289" mass="30348">MDSASPRVELVAAQPGHPASTTASPCGPKATPPTPAPVALVQVSAVLTPAEVYQTAVNAAVAKQKAPLPKLVLMGVASGLCDLFTGNCFYSMAALIEGKISALDGLRILVVSYFSNLVGCLVMVGLFTGAEVWEGGRDDYLVHLAEAKCHLAWGTVLVRGIIANLLVCLAVWLANSARDAMGKIAGIYLPIMTFTAIGLEHCIANMYIVPMGMIRGADVTVGHWIVRNLIPATIGNWIGGAFMVGVLSAGLYSAPAARFYTAYERKLERLQRSPSACLPTSSHNPGRAA</sequence>
<evidence type="ECO:0000256" key="3">
    <source>
        <dbReference type="ARBA" id="ARBA00022989"/>
    </source>
</evidence>
<keyword evidence="4 7" id="KW-0472">Membrane</keyword>
<proteinExistence type="inferred from homology"/>
<gene>
    <name evidence="8" type="ORF">C2E20_8682</name>
</gene>
<comment type="caution">
    <text evidence="8">The sequence shown here is derived from an EMBL/GenBank/DDBJ whole genome shotgun (WGS) entry which is preliminary data.</text>
</comment>
<feature type="region of interest" description="Disordered" evidence="6">
    <location>
        <begin position="1"/>
        <end position="31"/>
    </location>
</feature>
<dbReference type="Proteomes" id="UP000239649">
    <property type="component" value="Unassembled WGS sequence"/>
</dbReference>
<feature type="transmembrane region" description="Helical" evidence="7">
    <location>
        <begin position="150"/>
        <end position="174"/>
    </location>
</feature>
<protein>
    <submittedName>
        <fullName evidence="8">Formate transporter</fullName>
    </submittedName>
</protein>
<keyword evidence="2 7" id="KW-0812">Transmembrane</keyword>
<evidence type="ECO:0000256" key="7">
    <source>
        <dbReference type="SAM" id="Phobius"/>
    </source>
</evidence>
<dbReference type="Pfam" id="PF01226">
    <property type="entry name" value="Form_Nir_trans"/>
    <property type="match status" value="1"/>
</dbReference>
<evidence type="ECO:0000313" key="9">
    <source>
        <dbReference type="Proteomes" id="UP000239649"/>
    </source>
</evidence>
<dbReference type="GO" id="GO:0005886">
    <property type="term" value="C:plasma membrane"/>
    <property type="evidence" value="ECO:0007669"/>
    <property type="project" value="TreeGrafter"/>
</dbReference>
<accession>A0A2P6V0Q2</accession>
<evidence type="ECO:0000256" key="1">
    <source>
        <dbReference type="ARBA" id="ARBA00004141"/>
    </source>
</evidence>
<evidence type="ECO:0000256" key="5">
    <source>
        <dbReference type="ARBA" id="ARBA00049660"/>
    </source>
</evidence>
<feature type="transmembrane region" description="Helical" evidence="7">
    <location>
        <begin position="229"/>
        <end position="252"/>
    </location>
</feature>